<protein>
    <submittedName>
        <fullName evidence="5">Ankyrin repeat family protein</fullName>
    </submittedName>
</protein>
<dbReference type="SMART" id="SM00248">
    <property type="entry name" value="ANK"/>
    <property type="match status" value="4"/>
</dbReference>
<name>A0AAD7Q5E1_QUISA</name>
<dbReference type="InterPro" id="IPR036770">
    <property type="entry name" value="Ankyrin_rpt-contain_sf"/>
</dbReference>
<accession>A0AAD7Q5E1</accession>
<evidence type="ECO:0000256" key="2">
    <source>
        <dbReference type="PROSITE-ProRule" id="PRU00023"/>
    </source>
</evidence>
<dbReference type="SUPFAM" id="SSF48403">
    <property type="entry name" value="Ankyrin repeat"/>
    <property type="match status" value="1"/>
</dbReference>
<proteinExistence type="predicted"/>
<gene>
    <name evidence="5" type="ORF">O6P43_004907</name>
</gene>
<keyword evidence="3" id="KW-0812">Transmembrane</keyword>
<dbReference type="InterPro" id="IPR026961">
    <property type="entry name" value="PGG_dom"/>
</dbReference>
<feature type="transmembrane region" description="Helical" evidence="3">
    <location>
        <begin position="608"/>
        <end position="630"/>
    </location>
</feature>
<dbReference type="Pfam" id="PF12796">
    <property type="entry name" value="Ank_2"/>
    <property type="match status" value="1"/>
</dbReference>
<dbReference type="Gene3D" id="1.25.40.20">
    <property type="entry name" value="Ankyrin repeat-containing domain"/>
    <property type="match status" value="1"/>
</dbReference>
<dbReference type="AlphaFoldDB" id="A0AAD7Q5E1"/>
<keyword evidence="2" id="KW-0040">ANK repeat</keyword>
<evidence type="ECO:0000313" key="6">
    <source>
        <dbReference type="Proteomes" id="UP001163823"/>
    </source>
</evidence>
<dbReference type="PROSITE" id="PS50088">
    <property type="entry name" value="ANK_REPEAT"/>
    <property type="match status" value="1"/>
</dbReference>
<keyword evidence="3" id="KW-0472">Membrane</keyword>
<dbReference type="Pfam" id="PF13962">
    <property type="entry name" value="PGG"/>
    <property type="match status" value="1"/>
</dbReference>
<feature type="transmembrane region" description="Helical" evidence="3">
    <location>
        <begin position="682"/>
        <end position="702"/>
    </location>
</feature>
<keyword evidence="6" id="KW-1185">Reference proteome</keyword>
<dbReference type="PROSITE" id="PS50297">
    <property type="entry name" value="ANK_REP_REGION"/>
    <property type="match status" value="1"/>
</dbReference>
<dbReference type="InterPro" id="IPR002110">
    <property type="entry name" value="Ankyrin_rpt"/>
</dbReference>
<evidence type="ECO:0000259" key="4">
    <source>
        <dbReference type="Pfam" id="PF13962"/>
    </source>
</evidence>
<dbReference type="Proteomes" id="UP001163823">
    <property type="component" value="Chromosome 3"/>
</dbReference>
<feature type="repeat" description="ANK" evidence="2">
    <location>
        <begin position="165"/>
        <end position="187"/>
    </location>
</feature>
<organism evidence="5 6">
    <name type="scientific">Quillaja saponaria</name>
    <name type="common">Soap bark tree</name>
    <dbReference type="NCBI Taxonomy" id="32244"/>
    <lineage>
        <taxon>Eukaryota</taxon>
        <taxon>Viridiplantae</taxon>
        <taxon>Streptophyta</taxon>
        <taxon>Embryophyta</taxon>
        <taxon>Tracheophyta</taxon>
        <taxon>Spermatophyta</taxon>
        <taxon>Magnoliopsida</taxon>
        <taxon>eudicotyledons</taxon>
        <taxon>Gunneridae</taxon>
        <taxon>Pentapetalae</taxon>
        <taxon>rosids</taxon>
        <taxon>fabids</taxon>
        <taxon>Fabales</taxon>
        <taxon>Quillajaceae</taxon>
        <taxon>Quillaja</taxon>
    </lineage>
</organism>
<dbReference type="PANTHER" id="PTHR24177:SF329">
    <property type="entry name" value="ANKYRIN REPEAT PROTEIN"/>
    <property type="match status" value="1"/>
</dbReference>
<evidence type="ECO:0000256" key="1">
    <source>
        <dbReference type="ARBA" id="ARBA00004413"/>
    </source>
</evidence>
<dbReference type="EMBL" id="JARAOO010000003">
    <property type="protein sequence ID" value="KAJ7974911.1"/>
    <property type="molecule type" value="Genomic_DNA"/>
</dbReference>
<evidence type="ECO:0000313" key="5">
    <source>
        <dbReference type="EMBL" id="KAJ7974911.1"/>
    </source>
</evidence>
<feature type="domain" description="PGG" evidence="4">
    <location>
        <begin position="563"/>
        <end position="674"/>
    </location>
</feature>
<dbReference type="PANTHER" id="PTHR24177">
    <property type="entry name" value="CASKIN"/>
    <property type="match status" value="1"/>
</dbReference>
<feature type="transmembrane region" description="Helical" evidence="3">
    <location>
        <begin position="650"/>
        <end position="676"/>
    </location>
</feature>
<evidence type="ECO:0000256" key="3">
    <source>
        <dbReference type="SAM" id="Phobius"/>
    </source>
</evidence>
<comment type="caution">
    <text evidence="5">The sequence shown here is derived from an EMBL/GenBank/DDBJ whole genome shotgun (WGS) entry which is preliminary data.</text>
</comment>
<dbReference type="GO" id="GO:0005886">
    <property type="term" value="C:plasma membrane"/>
    <property type="evidence" value="ECO:0007669"/>
    <property type="project" value="UniProtKB-SubCell"/>
</dbReference>
<reference evidence="5" key="1">
    <citation type="journal article" date="2023" name="Science">
        <title>Elucidation of the pathway for biosynthesis of saponin adjuvants from the soapbark tree.</title>
        <authorList>
            <person name="Reed J."/>
            <person name="Orme A."/>
            <person name="El-Demerdash A."/>
            <person name="Owen C."/>
            <person name="Martin L.B.B."/>
            <person name="Misra R.C."/>
            <person name="Kikuchi S."/>
            <person name="Rejzek M."/>
            <person name="Martin A.C."/>
            <person name="Harkess A."/>
            <person name="Leebens-Mack J."/>
            <person name="Louveau T."/>
            <person name="Stephenson M.J."/>
            <person name="Osbourn A."/>
        </authorList>
    </citation>
    <scope>NUCLEOTIDE SEQUENCE</scope>
    <source>
        <strain evidence="5">S10</strain>
    </source>
</reference>
<dbReference type="KEGG" id="qsa:O6P43_004907"/>
<sequence length="728" mass="82832">MSSEVGLRLPSASPMVHEFLERKNYAKWRIWMKNYLLGQDLWDVIKENQSSGRDGDIDIDTVESKSWKRKNAAALHAIQMSCGSEALSLTMEKDTTAQKAWDALHIKYRSVVTRFEQLAKDKSEDTKDYVQYARFYKALQIGNWEVAEEFINTHPDALSGRIAFFGKTALHAAVDFGHFKIVKELLELMSEETIEITEKNGYTALASSLAAGTVEMAKLMVEKNKKLVTIATKFNLIPVTLAIRYGHIEMARYLYSVTPLEELMPEKGIHGATLLSQCYYFRVMDMARDLLKYCPGLALALNKDGSTLVLNLATIPSAFTSGCKLSFWQQCIYDWIQIKSFSSANHIQLNIDEDDQRRSKSEKIIVYPSQLKRLISNIYNFLGIKKIYKMKLDHEQSLELLRIVCEQIGTLDAKHMSEGLVYDAIFRAAERGISEFIIETSKANPDLLWERDNMFRNLFFSAIRFRQAKVFNLIYGLAWKDEAVSSVDSTNNNMLHVAGELAPFTELNRISGAALQMQRELQWFKEVESIVPTYMQEALNMDHMTPRDLFTENHKDLVKEGERWMKETASSCTVVGALIVTIMFAAAFTVPGGNEDSGYPVFLNRKLFMLFMISDAISLFSSSTSVLMFLGIFTSRYAEEDFLKSLPTKLIIGLSTLFLSIATMMITFCAAMYLTLHGHGQSWIFIPVILLACIPVTLFILLQFPLLVRIFNTTYGSGIFDKGVKRWY</sequence>
<keyword evidence="3" id="KW-1133">Transmembrane helix</keyword>
<comment type="subcellular location">
    <subcellularLocation>
        <location evidence="1">Cell membrane</location>
        <topology evidence="1">Peripheral membrane protein</topology>
        <orientation evidence="1">Cytoplasmic side</orientation>
    </subcellularLocation>
</comment>